<reference evidence="7" key="1">
    <citation type="journal article" date="2022" name="New Phytol.">
        <title>Evolutionary transition to the ectomycorrhizal habit in the genomes of a hyperdiverse lineage of mushroom-forming fungi.</title>
        <authorList>
            <person name="Looney B."/>
            <person name="Miyauchi S."/>
            <person name="Morin E."/>
            <person name="Drula E."/>
            <person name="Courty P.E."/>
            <person name="Kohler A."/>
            <person name="Kuo A."/>
            <person name="LaButti K."/>
            <person name="Pangilinan J."/>
            <person name="Lipzen A."/>
            <person name="Riley R."/>
            <person name="Andreopoulos W."/>
            <person name="He G."/>
            <person name="Johnson J."/>
            <person name="Nolan M."/>
            <person name="Tritt A."/>
            <person name="Barry K.W."/>
            <person name="Grigoriev I.V."/>
            <person name="Nagy L.G."/>
            <person name="Hibbett D."/>
            <person name="Henrissat B."/>
            <person name="Matheny P.B."/>
            <person name="Labbe J."/>
            <person name="Martin F.M."/>
        </authorList>
    </citation>
    <scope>NUCLEOTIDE SEQUENCE</scope>
    <source>
        <strain evidence="7">BPL690</strain>
    </source>
</reference>
<dbReference type="Pfam" id="PF09597">
    <property type="entry name" value="SAM_Ribosomal_mS41"/>
    <property type="match status" value="1"/>
</dbReference>
<evidence type="ECO:0000256" key="4">
    <source>
        <dbReference type="ARBA" id="ARBA00035129"/>
    </source>
</evidence>
<dbReference type="Proteomes" id="UP001203297">
    <property type="component" value="Unassembled WGS sequence"/>
</dbReference>
<name>A0AAD4M806_9AGAM</name>
<feature type="domain" description="Small ribosomal subunit protein mS41 SAM" evidence="6">
    <location>
        <begin position="39"/>
        <end position="93"/>
    </location>
</feature>
<comment type="subcellular location">
    <subcellularLocation>
        <location evidence="1">Mitochondrion</location>
    </subcellularLocation>
</comment>
<dbReference type="EMBL" id="WTXG01000007">
    <property type="protein sequence ID" value="KAI0304426.1"/>
    <property type="molecule type" value="Genomic_DNA"/>
</dbReference>
<evidence type="ECO:0000256" key="1">
    <source>
        <dbReference type="ARBA" id="ARBA00004173"/>
    </source>
</evidence>
<dbReference type="PANTHER" id="PTHR28235:SF1">
    <property type="entry name" value="SMALL RIBOSOMAL SUBUNIT PROTEIN MS41"/>
    <property type="match status" value="1"/>
</dbReference>
<organism evidence="7 8">
    <name type="scientific">Multifurca ochricompacta</name>
    <dbReference type="NCBI Taxonomy" id="376703"/>
    <lineage>
        <taxon>Eukaryota</taxon>
        <taxon>Fungi</taxon>
        <taxon>Dikarya</taxon>
        <taxon>Basidiomycota</taxon>
        <taxon>Agaricomycotina</taxon>
        <taxon>Agaricomycetes</taxon>
        <taxon>Russulales</taxon>
        <taxon>Russulaceae</taxon>
        <taxon>Multifurca</taxon>
    </lineage>
</organism>
<feature type="region of interest" description="Disordered" evidence="5">
    <location>
        <begin position="95"/>
        <end position="128"/>
    </location>
</feature>
<gene>
    <name evidence="7" type="ORF">B0F90DRAFT_1626062</name>
</gene>
<keyword evidence="3" id="KW-0496">Mitochondrion</keyword>
<dbReference type="AlphaFoldDB" id="A0AAD4M806"/>
<sequence>MSFTLTTYLRSVFSPFSRRLHNRALIRPVPQQRGDIVTPDDFLKAIGRGSDTKISFDMWDALWKTDGRSLKQAGVAVRDRRYILWAMERYRQQGHPSDYAHEAKPKKKIRGHGPSVQFGKRIRSRRRQ</sequence>
<dbReference type="GO" id="GO:0005739">
    <property type="term" value="C:mitochondrion"/>
    <property type="evidence" value="ECO:0007669"/>
    <property type="project" value="UniProtKB-SubCell"/>
</dbReference>
<comment type="similarity">
    <text evidence="2">Belongs to the mitochondrion-specific ribosomal protein mS41 family.</text>
</comment>
<protein>
    <recommendedName>
        <fullName evidence="4">Small ribosomal subunit protein mS41</fullName>
    </recommendedName>
</protein>
<keyword evidence="8" id="KW-1185">Reference proteome</keyword>
<evidence type="ECO:0000313" key="8">
    <source>
        <dbReference type="Proteomes" id="UP001203297"/>
    </source>
</evidence>
<evidence type="ECO:0000313" key="7">
    <source>
        <dbReference type="EMBL" id="KAI0304426.1"/>
    </source>
</evidence>
<evidence type="ECO:0000259" key="6">
    <source>
        <dbReference type="SMART" id="SM01238"/>
    </source>
</evidence>
<evidence type="ECO:0000256" key="3">
    <source>
        <dbReference type="ARBA" id="ARBA00023128"/>
    </source>
</evidence>
<dbReference type="PANTHER" id="PTHR28235">
    <property type="entry name" value="PROTEIN FYV4, MITOCHONDRIAL"/>
    <property type="match status" value="1"/>
</dbReference>
<dbReference type="SMART" id="SM01238">
    <property type="entry name" value="IGR"/>
    <property type="match status" value="1"/>
</dbReference>
<evidence type="ECO:0000256" key="2">
    <source>
        <dbReference type="ARBA" id="ARBA00010492"/>
    </source>
</evidence>
<accession>A0AAD4M806</accession>
<proteinExistence type="inferred from homology"/>
<comment type="caution">
    <text evidence="7">The sequence shown here is derived from an EMBL/GenBank/DDBJ whole genome shotgun (WGS) entry which is preliminary data.</text>
</comment>
<evidence type="ECO:0000256" key="5">
    <source>
        <dbReference type="SAM" id="MobiDB-lite"/>
    </source>
</evidence>
<dbReference type="InterPro" id="IPR019083">
    <property type="entry name" value="SAM_Ribosomal_mS41"/>
</dbReference>
<dbReference type="InterPro" id="IPR039603">
    <property type="entry name" value="Ribosomal_mS41"/>
</dbReference>